<sequence length="542" mass="57864">MDLHRRTDFSQFNINEREDHGYRSESNVANPADIGLQNPEACITACFQQFVYGLSEDPSDNFEDVCNQLSNVQPNTELWKLYCCDSTFCGVWTGEKGQSLVDSYSIGDYQIYDPGPPLPDEFNCNAAVTKFEEPGVQTIFSSDGLSSIIPTPTSPLSTATETSISSGLNSNSSHIDALSSKSTGLTEGSKAAIGICSSLAIIAIVFLGGFLVIRRRSSPQSFLDETSNQHRLGRSSSEPQSGSNTPLITPPPSASSKGPPLTPPARLSDRRFLPSLLKQGDTPNSSLVSGLNERIPMPSGLNASTEKSILLPHNGHGAPNIVMEPSVSLSPPAVVHFADSNVSYNNDSAGKSTSVSSTKDSSVYSSTISAPEFNSQFSPLPLSPPRPVRPHDEPIEIPHLVTPAGPPPSRALPAPPPYHPTSPTFTVSPISSPSSPILPSIKSPSSLRDRGYISEDIELGEENKELQDASTIGLALPALLKDGTNPAQPYLSETPQSRGTAEGRKRGRGKPRDNNVSRYQVGDNGSTVSLQELSPGKLRDKT</sequence>
<feature type="compositionally biased region" description="Polar residues" evidence="1">
    <location>
        <begin position="485"/>
        <end position="499"/>
    </location>
</feature>
<comment type="caution">
    <text evidence="3">The sequence shown here is derived from an EMBL/GenBank/DDBJ whole genome shotgun (WGS) entry which is preliminary data.</text>
</comment>
<evidence type="ECO:0000313" key="3">
    <source>
        <dbReference type="EMBL" id="KAK6955053.1"/>
    </source>
</evidence>
<reference evidence="3 4" key="1">
    <citation type="journal article" date="2024" name="Front Chem Biol">
        <title>Unveiling the potential of Daldinia eschscholtzii MFLUCC 19-0629 through bioactivity and bioinformatics studies for enhanced sustainable agriculture production.</title>
        <authorList>
            <person name="Brooks S."/>
            <person name="Weaver J.A."/>
            <person name="Klomchit A."/>
            <person name="Alharthi S.A."/>
            <person name="Onlamun T."/>
            <person name="Nurani R."/>
            <person name="Vong T.K."/>
            <person name="Alberti F."/>
            <person name="Greco C."/>
        </authorList>
    </citation>
    <scope>NUCLEOTIDE SEQUENCE [LARGE SCALE GENOMIC DNA]</scope>
    <source>
        <strain evidence="3">MFLUCC 19-0629</strain>
    </source>
</reference>
<feature type="region of interest" description="Disordered" evidence="1">
    <location>
        <begin position="151"/>
        <end position="181"/>
    </location>
</feature>
<evidence type="ECO:0000256" key="1">
    <source>
        <dbReference type="SAM" id="MobiDB-lite"/>
    </source>
</evidence>
<feature type="transmembrane region" description="Helical" evidence="2">
    <location>
        <begin position="191"/>
        <end position="213"/>
    </location>
</feature>
<proteinExistence type="predicted"/>
<keyword evidence="4" id="KW-1185">Reference proteome</keyword>
<feature type="compositionally biased region" description="Low complexity" evidence="1">
    <location>
        <begin position="421"/>
        <end position="446"/>
    </location>
</feature>
<evidence type="ECO:0000313" key="4">
    <source>
        <dbReference type="Proteomes" id="UP001369815"/>
    </source>
</evidence>
<feature type="region of interest" description="Disordered" evidence="1">
    <location>
        <begin position="221"/>
        <end position="267"/>
    </location>
</feature>
<feature type="region of interest" description="Disordered" evidence="1">
    <location>
        <begin position="480"/>
        <end position="542"/>
    </location>
</feature>
<organism evidence="3 4">
    <name type="scientific">Daldinia eschscholtzii</name>
    <dbReference type="NCBI Taxonomy" id="292717"/>
    <lineage>
        <taxon>Eukaryota</taxon>
        <taxon>Fungi</taxon>
        <taxon>Dikarya</taxon>
        <taxon>Ascomycota</taxon>
        <taxon>Pezizomycotina</taxon>
        <taxon>Sordariomycetes</taxon>
        <taxon>Xylariomycetidae</taxon>
        <taxon>Xylariales</taxon>
        <taxon>Hypoxylaceae</taxon>
        <taxon>Daldinia</taxon>
    </lineage>
</organism>
<feature type="compositionally biased region" description="Pro residues" evidence="1">
    <location>
        <begin position="404"/>
        <end position="420"/>
    </location>
</feature>
<dbReference type="EMBL" id="JBANMG010000003">
    <property type="protein sequence ID" value="KAK6955053.1"/>
    <property type="molecule type" value="Genomic_DNA"/>
</dbReference>
<keyword evidence="2" id="KW-0812">Transmembrane</keyword>
<feature type="compositionally biased region" description="Polar residues" evidence="1">
    <location>
        <begin position="516"/>
        <end position="532"/>
    </location>
</feature>
<feature type="region of interest" description="Disordered" evidence="1">
    <location>
        <begin position="374"/>
        <end position="449"/>
    </location>
</feature>
<evidence type="ECO:0000256" key="2">
    <source>
        <dbReference type="SAM" id="Phobius"/>
    </source>
</evidence>
<accession>A0AAX6MRJ4</accession>
<dbReference type="Proteomes" id="UP001369815">
    <property type="component" value="Unassembled WGS sequence"/>
</dbReference>
<gene>
    <name evidence="3" type="ORF">Daesc_002683</name>
</gene>
<keyword evidence="2" id="KW-1133">Transmembrane helix</keyword>
<feature type="compositionally biased region" description="Polar residues" evidence="1">
    <location>
        <begin position="221"/>
        <end position="247"/>
    </location>
</feature>
<dbReference type="AlphaFoldDB" id="A0AAX6MRJ4"/>
<keyword evidence="2" id="KW-0472">Membrane</keyword>
<protein>
    <submittedName>
        <fullName evidence="3">Uncharacterized protein</fullName>
    </submittedName>
</protein>
<name>A0AAX6MRJ4_9PEZI</name>
<feature type="compositionally biased region" description="Low complexity" evidence="1">
    <location>
        <begin position="151"/>
        <end position="173"/>
    </location>
</feature>